<feature type="non-terminal residue" evidence="3">
    <location>
        <position position="334"/>
    </location>
</feature>
<dbReference type="Pfam" id="PF00022">
    <property type="entry name" value="Actin"/>
    <property type="match status" value="2"/>
</dbReference>
<evidence type="ECO:0000256" key="1">
    <source>
        <dbReference type="ARBA" id="ARBA00003520"/>
    </source>
</evidence>
<sequence length="334" mass="37427">ESVCALFGAGVPSGCLVDVGDQKTSISCIEDGISHRNTRLTMEVGGSDITRMFKDLLATLGFNPSLNMAFYPDILIYGYLEESIQLKRPGENITKYLIQIGDELVLAPLSLYFPDMYGLQGENLTHIQKHNEGDPADPHDDFYLKQVQTRQEPGTKMSKKKDNADNTREGPDLTMDESTLNILNDDDSNDMPDTMATTEGVKGRGRGAELEEEAEEEELTVAPPLMGIDQAVLYSIEKCGSDEMKKKMYSCIVVVGGGLNFESAQPWLQYCIWKYMPSHIRPLLDTMDDLDPEIVSWKGAALLACLDTTQELYIKQKEWNTFDVRMLRERAPFV</sequence>
<reference evidence="3" key="1">
    <citation type="submission" date="2022-11" db="EMBL/GenBank/DDBJ databases">
        <title>Centuries of genome instability and evolution in soft-shell clam transmissible cancer (bioRxiv).</title>
        <authorList>
            <person name="Hart S.F.M."/>
            <person name="Yonemitsu M.A."/>
            <person name="Giersch R.M."/>
            <person name="Beal B.F."/>
            <person name="Arriagada G."/>
            <person name="Davis B.W."/>
            <person name="Ostrander E.A."/>
            <person name="Goff S.P."/>
            <person name="Metzger M.J."/>
        </authorList>
    </citation>
    <scope>NUCLEOTIDE SEQUENCE</scope>
    <source>
        <strain evidence="3">MELC-2E11</strain>
        <tissue evidence="3">Siphon/mantle</tissue>
    </source>
</reference>
<gene>
    <name evidence="3" type="ORF">MAR_010848</name>
</gene>
<dbReference type="InterPro" id="IPR004000">
    <property type="entry name" value="Actin"/>
</dbReference>
<dbReference type="Proteomes" id="UP001164746">
    <property type="component" value="Chromosome 14"/>
</dbReference>
<dbReference type="EMBL" id="CP111025">
    <property type="protein sequence ID" value="WAR25144.1"/>
    <property type="molecule type" value="Genomic_DNA"/>
</dbReference>
<dbReference type="Gene3D" id="3.30.420.580">
    <property type="match status" value="1"/>
</dbReference>
<dbReference type="SUPFAM" id="SSF53067">
    <property type="entry name" value="Actin-like ATPase domain"/>
    <property type="match status" value="1"/>
</dbReference>
<feature type="region of interest" description="Disordered" evidence="2">
    <location>
        <begin position="149"/>
        <end position="212"/>
    </location>
</feature>
<dbReference type="InterPro" id="IPR043129">
    <property type="entry name" value="ATPase_NBD"/>
</dbReference>
<proteinExistence type="predicted"/>
<protein>
    <submittedName>
        <fullName evidence="3">ARP8-like protein</fullName>
    </submittedName>
</protein>
<accession>A0ABY7FW82</accession>
<comment type="function">
    <text evidence="1">Actins are highly conserved proteins that are involved in various types of cell motility and are ubiquitously expressed in all eukaryotic cells.</text>
</comment>
<feature type="non-terminal residue" evidence="3">
    <location>
        <position position="1"/>
    </location>
</feature>
<evidence type="ECO:0000256" key="2">
    <source>
        <dbReference type="SAM" id="MobiDB-lite"/>
    </source>
</evidence>
<evidence type="ECO:0000313" key="4">
    <source>
        <dbReference type="Proteomes" id="UP001164746"/>
    </source>
</evidence>
<feature type="compositionally biased region" description="Basic and acidic residues" evidence="2">
    <location>
        <begin position="160"/>
        <end position="171"/>
    </location>
</feature>
<name>A0ABY7FW82_MYAAR</name>
<dbReference type="Gene3D" id="3.30.420.40">
    <property type="match status" value="1"/>
</dbReference>
<organism evidence="3 4">
    <name type="scientific">Mya arenaria</name>
    <name type="common">Soft-shell clam</name>
    <dbReference type="NCBI Taxonomy" id="6604"/>
    <lineage>
        <taxon>Eukaryota</taxon>
        <taxon>Metazoa</taxon>
        <taxon>Spiralia</taxon>
        <taxon>Lophotrochozoa</taxon>
        <taxon>Mollusca</taxon>
        <taxon>Bivalvia</taxon>
        <taxon>Autobranchia</taxon>
        <taxon>Heteroconchia</taxon>
        <taxon>Euheterodonta</taxon>
        <taxon>Imparidentia</taxon>
        <taxon>Neoheterodontei</taxon>
        <taxon>Myida</taxon>
        <taxon>Myoidea</taxon>
        <taxon>Myidae</taxon>
        <taxon>Mya</taxon>
    </lineage>
</organism>
<keyword evidence="4" id="KW-1185">Reference proteome</keyword>
<evidence type="ECO:0000313" key="3">
    <source>
        <dbReference type="EMBL" id="WAR25144.1"/>
    </source>
</evidence>
<dbReference type="PANTHER" id="PTHR11937">
    <property type="entry name" value="ACTIN"/>
    <property type="match status" value="1"/>
</dbReference>